<keyword evidence="13" id="KW-0902">Two-component regulatory system</keyword>
<keyword evidence="12" id="KW-1133">Transmembrane helix</keyword>
<dbReference type="Pfam" id="PF01590">
    <property type="entry name" value="GAF"/>
    <property type="match status" value="1"/>
</dbReference>
<dbReference type="InterPro" id="IPR000700">
    <property type="entry name" value="PAS-assoc_C"/>
</dbReference>
<dbReference type="PROSITE" id="PS50113">
    <property type="entry name" value="PAC"/>
    <property type="match status" value="3"/>
</dbReference>
<evidence type="ECO:0000256" key="21">
    <source>
        <dbReference type="PROSITE-ProRule" id="PRU00169"/>
    </source>
</evidence>
<dbReference type="Pfam" id="PF00072">
    <property type="entry name" value="Response_reg"/>
    <property type="match status" value="1"/>
</dbReference>
<evidence type="ECO:0000259" key="25">
    <source>
        <dbReference type="PROSITE" id="PS50113"/>
    </source>
</evidence>
<evidence type="ECO:0000256" key="7">
    <source>
        <dbReference type="ARBA" id="ARBA00022692"/>
    </source>
</evidence>
<dbReference type="SMART" id="SM00448">
    <property type="entry name" value="REC"/>
    <property type="match status" value="1"/>
</dbReference>
<evidence type="ECO:0000256" key="3">
    <source>
        <dbReference type="ARBA" id="ARBA00012438"/>
    </source>
</evidence>
<dbReference type="SUPFAM" id="SSF47226">
    <property type="entry name" value="Histidine-containing phosphotransfer domain, HPT domain"/>
    <property type="match status" value="1"/>
</dbReference>
<evidence type="ECO:0000259" key="24">
    <source>
        <dbReference type="PROSITE" id="PS50112"/>
    </source>
</evidence>
<dbReference type="GO" id="GO:0005886">
    <property type="term" value="C:plasma membrane"/>
    <property type="evidence" value="ECO:0007669"/>
    <property type="project" value="UniProtKB-SubCell"/>
</dbReference>
<keyword evidence="10" id="KW-0418">Kinase</keyword>
<evidence type="ECO:0000256" key="6">
    <source>
        <dbReference type="ARBA" id="ARBA00022679"/>
    </source>
</evidence>
<evidence type="ECO:0000313" key="28">
    <source>
        <dbReference type="Proteomes" id="UP000620596"/>
    </source>
</evidence>
<dbReference type="InterPro" id="IPR036097">
    <property type="entry name" value="HisK_dim/P_sf"/>
</dbReference>
<sequence length="1305" mass="143181">MRLRLLAVMDSGPEPIFESLARAASTICGTPISLVSLLDDKRQWFKANVGLNGIEETPRDVAFCAHAIEGGDLLEVSDALQDARFKTNPLVTGEPGIRFYAGAPIVMPGGERLGTLCVIDRQPRQLTPEQLHALSDLADVVAQALLLRERFHYFATAGHEDRFKIIAETSPLGIFHADAQGNCTYTNPRWREIYGIPLNQSFGHAWREVIHPEDRDTLFSELKRSAQRGGAMRMEYRLLRSNGEVTHVRAQARTVTWGDPPQRGFVGAVEDISSYKAVEEELRASNRFLDRAERIAGVGGWEADLRQHTIKWTDQCKRIYELPSDFEPDFTTHLAHFGLESQAIIEQTAKDAMRSGQPWDLELPMVTAKGRAVWTRSIGLAEYEGGQPVRLLGALQDITAKKAVEEELRDTNRLLQAVLENLPCGMSVFDGDLHLVAHNAQFRRLLELPDSLFELPVVTYDSIIRHNVARGEYDDGPQEALVNLMVERARAPAHHHFQRTRPNGITLDIRGSPMPGGGFVTTYVDVSAAKDAEEALRLSEERQHRAFVASGIVLWDFDIETGQVYLSENWADLVGGDRGTTVATLEALVDLVPREEHRFILDAFVPVLKGIRESYSVEHRVRKADGTNAWVLSVGRVTRRDASGRALRASGTNQDVSARKHAQIEQQNAAAITSATLDATEDGILVVNDQREIVLFNQRFLDMWRFPKNVVGGDNKELTRFAISQVKDPRAFLAKLDELYKDAVAESFDVLELKDGRFFERYSKPHTMGTLACGRVWSFRDVTARRTAEAELNQAKDAAEAANRAKNTFLTTMSHEIRTPLNGILGITQLLLDEPLTAQQAQFAQLIDNSAQSLLVLVNDFLDLAKIDAGKTDLENVPFNLHRLLADVNDLFGYRASAKSLVFHDTVGSAVPEWIWGDPARLRQVLVNLLGNALKFTDTGGISLTVEAGEMKAGQTQLIFSVADTGIGIPPEVLGRLFTNFMQADTSATRKYGGTGLGLAIVKRLSELMGGRIDVHSVSGKGSTFVVFLDGVRIAAAPTTERRPARAEPGLIRMTGRILVVEDNPTNQIVAVGLLKKIGYEQVTVVGDGEEAVRHATDADFAAILMDCQMPVMDGYVATRALRAAGCLTPIIAMTANASQGEAQHCLDAGMSDYLAKPVTQASLQEVLARWVTHGSAVQAERASGAAIQSPAEGMPVFDRDSMLARLGGDEALLDAVVRSFVDRVPVAVEELEQALQAQDADLVFRHLHSMLGSSAAVAAAEVQSALLVMNRCAEQGGLAGVRQRLPDLQDKLARFVAAGVPSEL</sequence>
<evidence type="ECO:0000256" key="14">
    <source>
        <dbReference type="ARBA" id="ARBA00023026"/>
    </source>
</evidence>
<dbReference type="Pfam" id="PF02518">
    <property type="entry name" value="HATPase_c"/>
    <property type="match status" value="1"/>
</dbReference>
<evidence type="ECO:0000256" key="17">
    <source>
        <dbReference type="ARBA" id="ARBA00064003"/>
    </source>
</evidence>
<protein>
    <recommendedName>
        <fullName evidence="18">Sensory/regulatory protein RpfC</fullName>
        <ecNumber evidence="3">2.7.13.3</ecNumber>
    </recommendedName>
    <alternativeName>
        <fullName evidence="19">Virulence sensor protein BvgS</fullName>
    </alternativeName>
</protein>
<dbReference type="InterPro" id="IPR004358">
    <property type="entry name" value="Sig_transdc_His_kin-like_C"/>
</dbReference>
<dbReference type="FunFam" id="3.30.565.10:FF:000010">
    <property type="entry name" value="Sensor histidine kinase RcsC"/>
    <property type="match status" value="1"/>
</dbReference>
<dbReference type="PROSITE" id="PS50110">
    <property type="entry name" value="RESPONSE_REGULATORY"/>
    <property type="match status" value="1"/>
</dbReference>
<keyword evidence="14" id="KW-0843">Virulence</keyword>
<dbReference type="InterPro" id="IPR013655">
    <property type="entry name" value="PAS_fold_3"/>
</dbReference>
<dbReference type="CDD" id="cd16922">
    <property type="entry name" value="HATPase_EvgS-ArcB-TorS-like"/>
    <property type="match status" value="1"/>
</dbReference>
<dbReference type="SMART" id="SM00065">
    <property type="entry name" value="GAF"/>
    <property type="match status" value="1"/>
</dbReference>
<accession>A0A916SNQ4</accession>
<evidence type="ECO:0000256" key="4">
    <source>
        <dbReference type="ARBA" id="ARBA00022475"/>
    </source>
</evidence>
<dbReference type="SUPFAM" id="SSF55785">
    <property type="entry name" value="PYP-like sensor domain (PAS domain)"/>
    <property type="match status" value="5"/>
</dbReference>
<evidence type="ECO:0000256" key="11">
    <source>
        <dbReference type="ARBA" id="ARBA00022840"/>
    </source>
</evidence>
<dbReference type="InterPro" id="IPR001789">
    <property type="entry name" value="Sig_transdc_resp-reg_receiver"/>
</dbReference>
<keyword evidence="4" id="KW-1003">Cell membrane</keyword>
<dbReference type="InterPro" id="IPR029016">
    <property type="entry name" value="GAF-like_dom_sf"/>
</dbReference>
<dbReference type="InterPro" id="IPR001610">
    <property type="entry name" value="PAC"/>
</dbReference>
<comment type="subunit">
    <text evidence="17">At low DSF concentrations, interacts with RpfF.</text>
</comment>
<dbReference type="Gene3D" id="3.30.450.20">
    <property type="entry name" value="PAS domain"/>
    <property type="match status" value="5"/>
</dbReference>
<feature type="domain" description="Response regulatory" evidence="23">
    <location>
        <begin position="1057"/>
        <end position="1172"/>
    </location>
</feature>
<dbReference type="InterPro" id="IPR003594">
    <property type="entry name" value="HATPase_dom"/>
</dbReference>
<evidence type="ECO:0000256" key="18">
    <source>
        <dbReference type="ARBA" id="ARBA00068150"/>
    </source>
</evidence>
<evidence type="ECO:0000256" key="1">
    <source>
        <dbReference type="ARBA" id="ARBA00000085"/>
    </source>
</evidence>
<evidence type="ECO:0000256" key="9">
    <source>
        <dbReference type="ARBA" id="ARBA00022741"/>
    </source>
</evidence>
<comment type="caution">
    <text evidence="27">The sequence shown here is derived from an EMBL/GenBank/DDBJ whole genome shotgun (WGS) entry which is preliminary data.</text>
</comment>
<dbReference type="InterPro" id="IPR036641">
    <property type="entry name" value="HPT_dom_sf"/>
</dbReference>
<evidence type="ECO:0000259" key="23">
    <source>
        <dbReference type="PROSITE" id="PS50110"/>
    </source>
</evidence>
<feature type="domain" description="HPt" evidence="26">
    <location>
        <begin position="1210"/>
        <end position="1305"/>
    </location>
</feature>
<dbReference type="SUPFAM" id="SSF52172">
    <property type="entry name" value="CheY-like"/>
    <property type="match status" value="1"/>
</dbReference>
<dbReference type="InterPro" id="IPR005467">
    <property type="entry name" value="His_kinase_dom"/>
</dbReference>
<dbReference type="InterPro" id="IPR003018">
    <property type="entry name" value="GAF"/>
</dbReference>
<evidence type="ECO:0000256" key="12">
    <source>
        <dbReference type="ARBA" id="ARBA00022989"/>
    </source>
</evidence>
<dbReference type="PROSITE" id="PS50894">
    <property type="entry name" value="HPT"/>
    <property type="match status" value="1"/>
</dbReference>
<dbReference type="Gene3D" id="1.10.287.130">
    <property type="match status" value="1"/>
</dbReference>
<reference evidence="27" key="2">
    <citation type="submission" date="2020-09" db="EMBL/GenBank/DDBJ databases">
        <authorList>
            <person name="Sun Q."/>
            <person name="Zhou Y."/>
        </authorList>
    </citation>
    <scope>NUCLEOTIDE SEQUENCE</scope>
    <source>
        <strain evidence="27">CGMCC 1.15322</strain>
    </source>
</reference>
<dbReference type="Pfam" id="PF00512">
    <property type="entry name" value="HisKA"/>
    <property type="match status" value="1"/>
</dbReference>
<name>A0A916SNQ4_9BURK</name>
<keyword evidence="6" id="KW-0808">Transferase</keyword>
<evidence type="ECO:0000313" key="27">
    <source>
        <dbReference type="EMBL" id="GGB06450.1"/>
    </source>
</evidence>
<feature type="modified residue" description="Phosphohistidine" evidence="20">
    <location>
        <position position="1249"/>
    </location>
</feature>
<evidence type="ECO:0000256" key="15">
    <source>
        <dbReference type="ARBA" id="ARBA00023136"/>
    </source>
</evidence>
<keyword evidence="11" id="KW-0067">ATP-binding</keyword>
<evidence type="ECO:0000256" key="16">
    <source>
        <dbReference type="ARBA" id="ARBA00058004"/>
    </source>
</evidence>
<dbReference type="InterPro" id="IPR003661">
    <property type="entry name" value="HisK_dim/P_dom"/>
</dbReference>
<evidence type="ECO:0000256" key="10">
    <source>
        <dbReference type="ARBA" id="ARBA00022777"/>
    </source>
</evidence>
<feature type="domain" description="PAC" evidence="25">
    <location>
        <begin position="232"/>
        <end position="284"/>
    </location>
</feature>
<dbReference type="PANTHER" id="PTHR45339">
    <property type="entry name" value="HYBRID SIGNAL TRANSDUCTION HISTIDINE KINASE J"/>
    <property type="match status" value="1"/>
</dbReference>
<feature type="domain" description="PAS" evidence="24">
    <location>
        <begin position="159"/>
        <end position="229"/>
    </location>
</feature>
<keyword evidence="5 21" id="KW-0597">Phosphoprotein</keyword>
<dbReference type="NCBIfam" id="TIGR00229">
    <property type="entry name" value="sensory_box"/>
    <property type="match status" value="1"/>
</dbReference>
<reference evidence="27" key="1">
    <citation type="journal article" date="2014" name="Int. J. Syst. Evol. Microbiol.">
        <title>Complete genome sequence of Corynebacterium casei LMG S-19264T (=DSM 44701T), isolated from a smear-ripened cheese.</title>
        <authorList>
            <consortium name="US DOE Joint Genome Institute (JGI-PGF)"/>
            <person name="Walter F."/>
            <person name="Albersmeier A."/>
            <person name="Kalinowski J."/>
            <person name="Ruckert C."/>
        </authorList>
    </citation>
    <scope>NUCLEOTIDE SEQUENCE</scope>
    <source>
        <strain evidence="27">CGMCC 1.15322</strain>
    </source>
</reference>
<dbReference type="FunFam" id="1.10.287.130:FF:000002">
    <property type="entry name" value="Two-component osmosensing histidine kinase"/>
    <property type="match status" value="1"/>
</dbReference>
<dbReference type="Pfam" id="PF12860">
    <property type="entry name" value="PAS_7"/>
    <property type="match status" value="2"/>
</dbReference>
<dbReference type="SMART" id="SM00387">
    <property type="entry name" value="HATPase_c"/>
    <property type="match status" value="1"/>
</dbReference>
<dbReference type="InterPro" id="IPR000014">
    <property type="entry name" value="PAS"/>
</dbReference>
<dbReference type="PRINTS" id="PR00344">
    <property type="entry name" value="BCTRLSENSOR"/>
</dbReference>
<dbReference type="CDD" id="cd00130">
    <property type="entry name" value="PAS"/>
    <property type="match status" value="1"/>
</dbReference>
<dbReference type="GO" id="GO:0005524">
    <property type="term" value="F:ATP binding"/>
    <property type="evidence" value="ECO:0007669"/>
    <property type="project" value="UniProtKB-KW"/>
</dbReference>
<dbReference type="EC" id="2.7.13.3" evidence="3"/>
<evidence type="ECO:0000256" key="2">
    <source>
        <dbReference type="ARBA" id="ARBA00004651"/>
    </source>
</evidence>
<dbReference type="InterPro" id="IPR036890">
    <property type="entry name" value="HATPase_C_sf"/>
</dbReference>
<dbReference type="Gene3D" id="3.30.565.10">
    <property type="entry name" value="Histidine kinase-like ATPase, C-terminal domain"/>
    <property type="match status" value="1"/>
</dbReference>
<evidence type="ECO:0000259" key="22">
    <source>
        <dbReference type="PROSITE" id="PS50109"/>
    </source>
</evidence>
<keyword evidence="28" id="KW-1185">Reference proteome</keyword>
<keyword evidence="15" id="KW-0472">Membrane</keyword>
<feature type="domain" description="PAC" evidence="25">
    <location>
        <begin position="359"/>
        <end position="410"/>
    </location>
</feature>
<feature type="domain" description="PAC" evidence="25">
    <location>
        <begin position="615"/>
        <end position="668"/>
    </location>
</feature>
<dbReference type="SMART" id="SM00091">
    <property type="entry name" value="PAS"/>
    <property type="match status" value="4"/>
</dbReference>
<evidence type="ECO:0000256" key="19">
    <source>
        <dbReference type="ARBA" id="ARBA00070152"/>
    </source>
</evidence>
<evidence type="ECO:0000256" key="20">
    <source>
        <dbReference type="PROSITE-ProRule" id="PRU00110"/>
    </source>
</evidence>
<evidence type="ECO:0000256" key="8">
    <source>
        <dbReference type="ARBA" id="ARBA00022729"/>
    </source>
</evidence>
<comment type="subcellular location">
    <subcellularLocation>
        <location evidence="2">Cell membrane</location>
        <topology evidence="2">Multi-pass membrane protein</topology>
    </subcellularLocation>
</comment>
<organism evidence="27 28">
    <name type="scientific">Polaromonas eurypsychrophila</name>
    <dbReference type="NCBI Taxonomy" id="1614635"/>
    <lineage>
        <taxon>Bacteria</taxon>
        <taxon>Pseudomonadati</taxon>
        <taxon>Pseudomonadota</taxon>
        <taxon>Betaproteobacteria</taxon>
        <taxon>Burkholderiales</taxon>
        <taxon>Comamonadaceae</taxon>
        <taxon>Polaromonas</taxon>
    </lineage>
</organism>
<evidence type="ECO:0000256" key="13">
    <source>
        <dbReference type="ARBA" id="ARBA00023012"/>
    </source>
</evidence>
<evidence type="ECO:0000256" key="5">
    <source>
        <dbReference type="ARBA" id="ARBA00022553"/>
    </source>
</evidence>
<keyword evidence="8" id="KW-0732">Signal</keyword>
<dbReference type="SUPFAM" id="SSF47384">
    <property type="entry name" value="Homodimeric domain of signal transducing histidine kinase"/>
    <property type="match status" value="1"/>
</dbReference>
<dbReference type="Gene3D" id="3.40.50.2300">
    <property type="match status" value="1"/>
</dbReference>
<dbReference type="CDD" id="cd00082">
    <property type="entry name" value="HisKA"/>
    <property type="match status" value="1"/>
</dbReference>
<evidence type="ECO:0000259" key="26">
    <source>
        <dbReference type="PROSITE" id="PS50894"/>
    </source>
</evidence>
<dbReference type="CDD" id="cd17546">
    <property type="entry name" value="REC_hyHK_CKI1_RcsC-like"/>
    <property type="match status" value="1"/>
</dbReference>
<dbReference type="Pfam" id="PF01627">
    <property type="entry name" value="Hpt"/>
    <property type="match status" value="1"/>
</dbReference>
<keyword evidence="7" id="KW-0812">Transmembrane</keyword>
<dbReference type="GO" id="GO:0000155">
    <property type="term" value="F:phosphorelay sensor kinase activity"/>
    <property type="evidence" value="ECO:0007669"/>
    <property type="project" value="InterPro"/>
</dbReference>
<feature type="domain" description="Histidine kinase" evidence="22">
    <location>
        <begin position="812"/>
        <end position="1033"/>
    </location>
</feature>
<dbReference type="SMART" id="SM00388">
    <property type="entry name" value="HisKA"/>
    <property type="match status" value="1"/>
</dbReference>
<dbReference type="Gene3D" id="1.20.120.160">
    <property type="entry name" value="HPT domain"/>
    <property type="match status" value="1"/>
</dbReference>
<dbReference type="SUPFAM" id="SSF55781">
    <property type="entry name" value="GAF domain-like"/>
    <property type="match status" value="1"/>
</dbReference>
<dbReference type="PROSITE" id="PS50112">
    <property type="entry name" value="PAS"/>
    <property type="match status" value="1"/>
</dbReference>
<dbReference type="EMBL" id="BMIG01000011">
    <property type="protein sequence ID" value="GGB06450.1"/>
    <property type="molecule type" value="Genomic_DNA"/>
</dbReference>
<comment type="function">
    <text evidence="16">Member of the two-component regulatory system BvgS/BvgA. Phosphorylates BvgA via a four-step phosphorelay in response to environmental signals.</text>
</comment>
<dbReference type="Proteomes" id="UP000620596">
    <property type="component" value="Unassembled WGS sequence"/>
</dbReference>
<comment type="catalytic activity">
    <reaction evidence="1">
        <text>ATP + protein L-histidine = ADP + protein N-phospho-L-histidine.</text>
        <dbReference type="EC" id="2.7.13.3"/>
    </reaction>
</comment>
<gene>
    <name evidence="27" type="ORF">GCM10011496_29170</name>
</gene>
<dbReference type="SMART" id="SM00086">
    <property type="entry name" value="PAC"/>
    <property type="match status" value="3"/>
</dbReference>
<dbReference type="InterPro" id="IPR035965">
    <property type="entry name" value="PAS-like_dom_sf"/>
</dbReference>
<dbReference type="SUPFAM" id="SSF55874">
    <property type="entry name" value="ATPase domain of HSP90 chaperone/DNA topoisomerase II/histidine kinase"/>
    <property type="match status" value="1"/>
</dbReference>
<dbReference type="InterPro" id="IPR011006">
    <property type="entry name" value="CheY-like_superfamily"/>
</dbReference>
<dbReference type="Pfam" id="PF08447">
    <property type="entry name" value="PAS_3"/>
    <property type="match status" value="2"/>
</dbReference>
<keyword evidence="9" id="KW-0547">Nucleotide-binding</keyword>
<proteinExistence type="predicted"/>
<dbReference type="Gene3D" id="3.30.450.40">
    <property type="match status" value="1"/>
</dbReference>
<dbReference type="PANTHER" id="PTHR45339:SF1">
    <property type="entry name" value="HYBRID SIGNAL TRANSDUCTION HISTIDINE KINASE J"/>
    <property type="match status" value="1"/>
</dbReference>
<feature type="modified residue" description="4-aspartylphosphate" evidence="21">
    <location>
        <position position="1107"/>
    </location>
</feature>
<dbReference type="InterPro" id="IPR008207">
    <property type="entry name" value="Sig_transdc_His_kin_Hpt_dom"/>
</dbReference>
<dbReference type="PROSITE" id="PS50109">
    <property type="entry name" value="HIS_KIN"/>
    <property type="match status" value="1"/>
</dbReference>